<dbReference type="EMBL" id="RXOL01000001">
    <property type="protein sequence ID" value="RVQ69134.1"/>
    <property type="molecule type" value="Genomic_DNA"/>
</dbReference>
<accession>A0A437H0G2</accession>
<dbReference type="Proteomes" id="UP000283003">
    <property type="component" value="Unassembled WGS sequence"/>
</dbReference>
<dbReference type="OrthoDB" id="7478185at2"/>
<dbReference type="AlphaFoldDB" id="A0A437H0G2"/>
<name>A0A437H0G2_9SPHN</name>
<protein>
    <submittedName>
        <fullName evidence="2">Uncharacterized protein</fullName>
    </submittedName>
</protein>
<organism evidence="2 3">
    <name type="scientific">Croceicoccus ponticola</name>
    <dbReference type="NCBI Taxonomy" id="2217664"/>
    <lineage>
        <taxon>Bacteria</taxon>
        <taxon>Pseudomonadati</taxon>
        <taxon>Pseudomonadota</taxon>
        <taxon>Alphaproteobacteria</taxon>
        <taxon>Sphingomonadales</taxon>
        <taxon>Erythrobacteraceae</taxon>
        <taxon>Croceicoccus</taxon>
    </lineage>
</organism>
<evidence type="ECO:0000313" key="2">
    <source>
        <dbReference type="EMBL" id="RVQ69134.1"/>
    </source>
</evidence>
<keyword evidence="1" id="KW-0472">Membrane</keyword>
<evidence type="ECO:0000313" key="3">
    <source>
        <dbReference type="Proteomes" id="UP000283003"/>
    </source>
</evidence>
<reference evidence="2 3" key="1">
    <citation type="submission" date="2018-12" db="EMBL/GenBank/DDBJ databases">
        <title>Croceicoccus ponticola sp. nov., a lipolytic bacterium isolated from seawater.</title>
        <authorList>
            <person name="Yoon J.-H."/>
        </authorList>
    </citation>
    <scope>NUCLEOTIDE SEQUENCE [LARGE SCALE GENOMIC DNA]</scope>
    <source>
        <strain evidence="2 3">GM-16</strain>
    </source>
</reference>
<evidence type="ECO:0000256" key="1">
    <source>
        <dbReference type="SAM" id="Phobius"/>
    </source>
</evidence>
<keyword evidence="1" id="KW-0812">Transmembrane</keyword>
<comment type="caution">
    <text evidence="2">The sequence shown here is derived from an EMBL/GenBank/DDBJ whole genome shotgun (WGS) entry which is preliminary data.</text>
</comment>
<proteinExistence type="predicted"/>
<sequence>MHDIDTMLAALNDEGLPAQLATIDGPVMKGLGAYGERQFSRRGMVLAIGIAGFLGLSLGIDGGAPAAAEPLLAMPASAPSHLLND</sequence>
<gene>
    <name evidence="2" type="ORF">EKN06_02710</name>
</gene>
<feature type="transmembrane region" description="Helical" evidence="1">
    <location>
        <begin position="43"/>
        <end position="60"/>
    </location>
</feature>
<dbReference type="RefSeq" id="WP_127611324.1">
    <property type="nucleotide sequence ID" value="NZ_RXOL01000001.1"/>
</dbReference>
<keyword evidence="3" id="KW-1185">Reference proteome</keyword>
<keyword evidence="1" id="KW-1133">Transmembrane helix</keyword>